<evidence type="ECO:0008006" key="4">
    <source>
        <dbReference type="Google" id="ProtNLM"/>
    </source>
</evidence>
<comment type="caution">
    <text evidence="2">The sequence shown here is derived from an EMBL/GenBank/DDBJ whole genome shotgun (WGS) entry which is preliminary data.</text>
</comment>
<keyword evidence="3" id="KW-1185">Reference proteome</keyword>
<evidence type="ECO:0000256" key="1">
    <source>
        <dbReference type="SAM" id="Coils"/>
    </source>
</evidence>
<dbReference type="Gene3D" id="2.60.200.60">
    <property type="match status" value="1"/>
</dbReference>
<keyword evidence="1" id="KW-0175">Coiled coil</keyword>
<dbReference type="Proteomes" id="UP001156666">
    <property type="component" value="Unassembled WGS sequence"/>
</dbReference>
<name>A0AA37SMR0_9BACT</name>
<evidence type="ECO:0000313" key="3">
    <source>
        <dbReference type="Proteomes" id="UP001156666"/>
    </source>
</evidence>
<organism evidence="2 3">
    <name type="scientific">Portibacter lacus</name>
    <dbReference type="NCBI Taxonomy" id="1099794"/>
    <lineage>
        <taxon>Bacteria</taxon>
        <taxon>Pseudomonadati</taxon>
        <taxon>Bacteroidota</taxon>
        <taxon>Saprospiria</taxon>
        <taxon>Saprospirales</taxon>
        <taxon>Haliscomenobacteraceae</taxon>
        <taxon>Portibacter</taxon>
    </lineage>
</organism>
<gene>
    <name evidence="2" type="ORF">GCM10007940_12970</name>
</gene>
<dbReference type="InterPro" id="IPR008727">
    <property type="entry name" value="PAAR_motif"/>
</dbReference>
<sequence length="184" mass="18924">MFAARLTDMHVCPMVTPGVPPIPHVGGPIIMPIMGKPCLIGGLPAAGSGSMCTCVGPPDSISPACATNKVMVNGTPLAKVGDMTIHGGSIVMGCFTVMIGAGAMNPSAIAGMISDAQAAASEVISEAAAVMDEIAEANDEINALLEQDNLSESEQNRLNELQDGYNQAIDDTGMNNDDFTDWTD</sequence>
<accession>A0AA37SMR0</accession>
<dbReference type="CDD" id="cd14738">
    <property type="entry name" value="PAAR_2"/>
    <property type="match status" value="1"/>
</dbReference>
<dbReference type="Pfam" id="PF05488">
    <property type="entry name" value="PAAR_motif"/>
    <property type="match status" value="1"/>
</dbReference>
<dbReference type="AlphaFoldDB" id="A0AA37SMR0"/>
<evidence type="ECO:0000313" key="2">
    <source>
        <dbReference type="EMBL" id="GLR16682.1"/>
    </source>
</evidence>
<feature type="coiled-coil region" evidence="1">
    <location>
        <begin position="120"/>
        <end position="171"/>
    </location>
</feature>
<proteinExistence type="predicted"/>
<reference evidence="2" key="2">
    <citation type="submission" date="2023-01" db="EMBL/GenBank/DDBJ databases">
        <title>Draft genome sequence of Portibacter lacus strain NBRC 108769.</title>
        <authorList>
            <person name="Sun Q."/>
            <person name="Mori K."/>
        </authorList>
    </citation>
    <scope>NUCLEOTIDE SEQUENCE</scope>
    <source>
        <strain evidence="2">NBRC 108769</strain>
    </source>
</reference>
<protein>
    <recommendedName>
        <fullName evidence="4">Type VI secretion protein</fullName>
    </recommendedName>
</protein>
<dbReference type="EMBL" id="BSOH01000007">
    <property type="protein sequence ID" value="GLR16682.1"/>
    <property type="molecule type" value="Genomic_DNA"/>
</dbReference>
<reference evidence="2" key="1">
    <citation type="journal article" date="2014" name="Int. J. Syst. Evol. Microbiol.">
        <title>Complete genome sequence of Corynebacterium casei LMG S-19264T (=DSM 44701T), isolated from a smear-ripened cheese.</title>
        <authorList>
            <consortium name="US DOE Joint Genome Institute (JGI-PGF)"/>
            <person name="Walter F."/>
            <person name="Albersmeier A."/>
            <person name="Kalinowski J."/>
            <person name="Ruckert C."/>
        </authorList>
    </citation>
    <scope>NUCLEOTIDE SEQUENCE</scope>
    <source>
        <strain evidence="2">NBRC 108769</strain>
    </source>
</reference>